<keyword evidence="6" id="KW-1185">Reference proteome</keyword>
<dbReference type="Gene3D" id="3.40.50.80">
    <property type="entry name" value="Nucleotide-binding domain of ferredoxin-NADP reductase (FNR) module"/>
    <property type="match status" value="1"/>
</dbReference>
<dbReference type="Proteomes" id="UP000735302">
    <property type="component" value="Unassembled WGS sequence"/>
</dbReference>
<organism evidence="5 6">
    <name type="scientific">Plakobranchus ocellatus</name>
    <dbReference type="NCBI Taxonomy" id="259542"/>
    <lineage>
        <taxon>Eukaryota</taxon>
        <taxon>Metazoa</taxon>
        <taxon>Spiralia</taxon>
        <taxon>Lophotrochozoa</taxon>
        <taxon>Mollusca</taxon>
        <taxon>Gastropoda</taxon>
        <taxon>Heterobranchia</taxon>
        <taxon>Euthyneura</taxon>
        <taxon>Panpulmonata</taxon>
        <taxon>Sacoglossa</taxon>
        <taxon>Placobranchoidea</taxon>
        <taxon>Plakobranchidae</taxon>
        <taxon>Plakobranchus</taxon>
    </lineage>
</organism>
<reference evidence="5 6" key="1">
    <citation type="journal article" date="2021" name="Elife">
        <title>Chloroplast acquisition without the gene transfer in kleptoplastic sea slugs, Plakobranchus ocellatus.</title>
        <authorList>
            <person name="Maeda T."/>
            <person name="Takahashi S."/>
            <person name="Yoshida T."/>
            <person name="Shimamura S."/>
            <person name="Takaki Y."/>
            <person name="Nagai Y."/>
            <person name="Toyoda A."/>
            <person name="Suzuki Y."/>
            <person name="Arimoto A."/>
            <person name="Ishii H."/>
            <person name="Satoh N."/>
            <person name="Nishiyama T."/>
            <person name="Hasebe M."/>
            <person name="Maruyama T."/>
            <person name="Minagawa J."/>
            <person name="Obokata J."/>
            <person name="Shigenobu S."/>
        </authorList>
    </citation>
    <scope>NUCLEOTIDE SEQUENCE [LARGE SCALE GENOMIC DNA]</scope>
</reference>
<feature type="domain" description="FAD-binding FR-type" evidence="4">
    <location>
        <begin position="18"/>
        <end position="125"/>
    </location>
</feature>
<dbReference type="SUPFAM" id="SSF52343">
    <property type="entry name" value="Ferredoxin reductase-like, C-terminal NADP-linked domain"/>
    <property type="match status" value="1"/>
</dbReference>
<gene>
    <name evidence="5" type="ORF">PoB_004817100</name>
</gene>
<evidence type="ECO:0000256" key="3">
    <source>
        <dbReference type="SAM" id="SignalP"/>
    </source>
</evidence>
<dbReference type="PROSITE" id="PS51384">
    <property type="entry name" value="FAD_FR"/>
    <property type="match status" value="1"/>
</dbReference>
<dbReference type="AlphaFoldDB" id="A0AAV4BMH1"/>
<evidence type="ECO:0000256" key="2">
    <source>
        <dbReference type="ARBA" id="ARBA00049908"/>
    </source>
</evidence>
<protein>
    <submittedName>
        <fullName evidence="5">NADPH oxidase 5</fullName>
    </submittedName>
</protein>
<proteinExistence type="predicted"/>
<dbReference type="SUPFAM" id="SSF63380">
    <property type="entry name" value="Riboflavin synthase domain-like"/>
    <property type="match status" value="1"/>
</dbReference>
<dbReference type="GO" id="GO:0006952">
    <property type="term" value="P:defense response"/>
    <property type="evidence" value="ECO:0007669"/>
    <property type="project" value="TreeGrafter"/>
</dbReference>
<name>A0AAV4BMH1_9GAST</name>
<keyword evidence="3" id="KW-0732">Signal</keyword>
<dbReference type="Pfam" id="PF08022">
    <property type="entry name" value="FAD_binding_8"/>
    <property type="match status" value="1"/>
</dbReference>
<dbReference type="PRINTS" id="PR00466">
    <property type="entry name" value="GP91PHOX"/>
</dbReference>
<dbReference type="FunFam" id="2.40.30.10:FF:000056">
    <property type="entry name" value="NADPH oxidase 5"/>
    <property type="match status" value="1"/>
</dbReference>
<dbReference type="InterPro" id="IPR050369">
    <property type="entry name" value="RBOH/FRE"/>
</dbReference>
<dbReference type="GO" id="GO:0042554">
    <property type="term" value="P:superoxide anion generation"/>
    <property type="evidence" value="ECO:0007669"/>
    <property type="project" value="TreeGrafter"/>
</dbReference>
<dbReference type="InterPro" id="IPR039261">
    <property type="entry name" value="FNR_nucleotide-bd"/>
</dbReference>
<keyword evidence="1" id="KW-0560">Oxidoreductase</keyword>
<evidence type="ECO:0000259" key="4">
    <source>
        <dbReference type="PROSITE" id="PS51384"/>
    </source>
</evidence>
<dbReference type="EMBL" id="BLXT01005270">
    <property type="protein sequence ID" value="GFO21666.1"/>
    <property type="molecule type" value="Genomic_DNA"/>
</dbReference>
<feature type="chain" id="PRO_5043831217" evidence="3">
    <location>
        <begin position="18"/>
        <end position="256"/>
    </location>
</feature>
<dbReference type="GO" id="GO:0043020">
    <property type="term" value="C:NADPH oxidase complex"/>
    <property type="evidence" value="ECO:0007669"/>
    <property type="project" value="TreeGrafter"/>
</dbReference>
<dbReference type="InterPro" id="IPR000778">
    <property type="entry name" value="Cyt_b245_heavy_chain"/>
</dbReference>
<dbReference type="Gene3D" id="2.40.30.10">
    <property type="entry name" value="Translation factors"/>
    <property type="match status" value="1"/>
</dbReference>
<evidence type="ECO:0000256" key="1">
    <source>
        <dbReference type="ARBA" id="ARBA00023002"/>
    </source>
</evidence>
<dbReference type="InterPro" id="IPR017927">
    <property type="entry name" value="FAD-bd_FR_type"/>
</dbReference>
<dbReference type="GO" id="GO:0016175">
    <property type="term" value="F:superoxide-generating NAD(P)H oxidase activity"/>
    <property type="evidence" value="ECO:0007669"/>
    <property type="project" value="TreeGrafter"/>
</dbReference>
<accession>A0AAV4BMH1</accession>
<dbReference type="PANTHER" id="PTHR11972:SF58">
    <property type="entry name" value="NADPH OXIDASE 5"/>
    <property type="match status" value="1"/>
</dbReference>
<sequence>MWFVLPGLLFLAETISRISWVRSVYQGRTYIQSVSLLPSEVTHLNISRPPGFNFRPGDYVYIKIPGISKHEWHPFTISSAPEQLDGLSLHIRCAGSWTKSLRDFFVKYHMEDVEAGASNSSCVPDMQKYIIRRRASSIAWAKQKPLKAQKIDANIRKRTITKSANVLCHIDGPYGTPSRHIFQSEHAVLIGSGIGITPFASILQSIVHQFKATYARCPKCSYLWCHSTPASVMNLRKVSSDSVLRLLYTDFNKCDN</sequence>
<dbReference type="PANTHER" id="PTHR11972">
    <property type="entry name" value="NADPH OXIDASE"/>
    <property type="match status" value="1"/>
</dbReference>
<dbReference type="InterPro" id="IPR017938">
    <property type="entry name" value="Riboflavin_synthase-like_b-brl"/>
</dbReference>
<evidence type="ECO:0000313" key="6">
    <source>
        <dbReference type="Proteomes" id="UP000735302"/>
    </source>
</evidence>
<comment type="caution">
    <text evidence="5">The sequence shown here is derived from an EMBL/GenBank/DDBJ whole genome shotgun (WGS) entry which is preliminary data.</text>
</comment>
<evidence type="ECO:0000313" key="5">
    <source>
        <dbReference type="EMBL" id="GFO21666.1"/>
    </source>
</evidence>
<dbReference type="CDD" id="cd06186">
    <property type="entry name" value="NOX_Duox_like_FAD_NADP"/>
    <property type="match status" value="1"/>
</dbReference>
<feature type="signal peptide" evidence="3">
    <location>
        <begin position="1"/>
        <end position="17"/>
    </location>
</feature>
<comment type="catalytic activity">
    <reaction evidence="2">
        <text>NADPH + 2 O2 = 2 superoxide + NADP(+) + H(+)</text>
        <dbReference type="Rhea" id="RHEA:63180"/>
        <dbReference type="ChEBI" id="CHEBI:15378"/>
        <dbReference type="ChEBI" id="CHEBI:15379"/>
        <dbReference type="ChEBI" id="CHEBI:18421"/>
        <dbReference type="ChEBI" id="CHEBI:57783"/>
        <dbReference type="ChEBI" id="CHEBI:58349"/>
    </reaction>
</comment>
<dbReference type="InterPro" id="IPR013112">
    <property type="entry name" value="FAD-bd_8"/>
</dbReference>